<sequence>MFLFIILTISRIVYCNKIGIFLTDSPSTASKLCHFKHRVGGDIVWEEVLIGDLKLNDGGRILYDLAILAIDHLTGDKV</sequence>
<dbReference type="KEGG" id="beq:BEWA_043940"/>
<dbReference type="Proteomes" id="UP000031512">
    <property type="component" value="Unassembled WGS sequence"/>
</dbReference>
<name>L1LGV5_THEEQ</name>
<gene>
    <name evidence="2" type="ORF">BEWA_043940</name>
</gene>
<feature type="signal peptide" evidence="1">
    <location>
        <begin position="1"/>
        <end position="15"/>
    </location>
</feature>
<reference evidence="2 3" key="1">
    <citation type="journal article" date="2012" name="BMC Genomics">
        <title>Comparative genomic analysis and phylogenetic position of Theileria equi.</title>
        <authorList>
            <person name="Kappmeyer L.S."/>
            <person name="Thiagarajan M."/>
            <person name="Herndon D.R."/>
            <person name="Ramsay J.D."/>
            <person name="Caler E."/>
            <person name="Djikeng A."/>
            <person name="Gillespie J.J."/>
            <person name="Lau A.O."/>
            <person name="Roalson E.H."/>
            <person name="Silva J.C."/>
            <person name="Silva M.G."/>
            <person name="Suarez C.E."/>
            <person name="Ueti M.W."/>
            <person name="Nene V.M."/>
            <person name="Mealey R.H."/>
            <person name="Knowles D.P."/>
            <person name="Brayton K.A."/>
        </authorList>
    </citation>
    <scope>NUCLEOTIDE SEQUENCE [LARGE SCALE GENOMIC DNA]</scope>
    <source>
        <strain evidence="2 3">WA</strain>
    </source>
</reference>
<organism evidence="2 3">
    <name type="scientific">Theileria equi strain WA</name>
    <dbReference type="NCBI Taxonomy" id="1537102"/>
    <lineage>
        <taxon>Eukaryota</taxon>
        <taxon>Sar</taxon>
        <taxon>Alveolata</taxon>
        <taxon>Apicomplexa</taxon>
        <taxon>Aconoidasida</taxon>
        <taxon>Piroplasmida</taxon>
        <taxon>Theileriidae</taxon>
        <taxon>Theileria</taxon>
    </lineage>
</organism>
<keyword evidence="3" id="KW-1185">Reference proteome</keyword>
<dbReference type="RefSeq" id="XP_004833805.1">
    <property type="nucleotide sequence ID" value="XM_004833748.1"/>
</dbReference>
<proteinExistence type="predicted"/>
<accession>L1LGV5</accession>
<feature type="chain" id="PRO_5012542466" evidence="1">
    <location>
        <begin position="16"/>
        <end position="78"/>
    </location>
</feature>
<evidence type="ECO:0000313" key="3">
    <source>
        <dbReference type="Proteomes" id="UP000031512"/>
    </source>
</evidence>
<dbReference type="VEuPathDB" id="PiroplasmaDB:BEWA_043940"/>
<dbReference type="GeneID" id="15807801"/>
<comment type="caution">
    <text evidence="2">The sequence shown here is derived from an EMBL/GenBank/DDBJ whole genome shotgun (WGS) entry which is preliminary data.</text>
</comment>
<protein>
    <submittedName>
        <fullName evidence="2">Signal peptide containing protein</fullName>
    </submittedName>
</protein>
<evidence type="ECO:0000256" key="1">
    <source>
        <dbReference type="SAM" id="SignalP"/>
    </source>
</evidence>
<dbReference type="AlphaFoldDB" id="L1LGV5"/>
<dbReference type="EMBL" id="ACOU01000002">
    <property type="protein sequence ID" value="EKX74353.1"/>
    <property type="molecule type" value="Genomic_DNA"/>
</dbReference>
<keyword evidence="1" id="KW-0732">Signal</keyword>
<evidence type="ECO:0000313" key="2">
    <source>
        <dbReference type="EMBL" id="EKX74353.1"/>
    </source>
</evidence>